<gene>
    <name evidence="2" type="ORF">MAR10_035</name>
</gene>
<protein>
    <recommendedName>
        <fullName evidence="1">Putative DnaT-like domain-containing protein</fullName>
    </recommendedName>
</protein>
<proteinExistence type="predicted"/>
<evidence type="ECO:0000313" key="3">
    <source>
        <dbReference type="Proteomes" id="UP000009398"/>
    </source>
</evidence>
<evidence type="ECO:0000313" key="2">
    <source>
        <dbReference type="EMBL" id="AFV81268.1"/>
    </source>
</evidence>
<dbReference type="OrthoDB" id="31829at10239"/>
<dbReference type="RefSeq" id="YP_007111882.1">
    <property type="nucleotide sequence ID" value="NC_019713.1"/>
</dbReference>
<dbReference type="Pfam" id="PF20557">
    <property type="entry name" value="DnaT_2"/>
    <property type="match status" value="1"/>
</dbReference>
<accession>K7R9D2</accession>
<dbReference type="InterPro" id="IPR046787">
    <property type="entry name" value="DnaT_2"/>
</dbReference>
<keyword evidence="3" id="KW-1185">Reference proteome</keyword>
<dbReference type="Proteomes" id="UP000009398">
    <property type="component" value="Segment"/>
</dbReference>
<feature type="domain" description="Putative DnaT-like" evidence="1">
    <location>
        <begin position="3"/>
        <end position="172"/>
    </location>
</feature>
<reference evidence="2 3" key="1">
    <citation type="journal article" date="2012" name="J. Virol.">
        <title>Genome Sequence of Temperate Vibrio parahaemolyticus Bacteriophage vB_VpaS_MAR10.</title>
        <authorList>
            <person name="Alanis Villa A."/>
            <person name="Kropinski A.M."/>
            <person name="Abbasifar R."/>
            <person name="Abbasifar A."/>
            <person name="Griffiths M.W."/>
        </authorList>
    </citation>
    <scope>NUCLEOTIDE SEQUENCE [LARGE SCALE GENOMIC DNA]</scope>
</reference>
<dbReference type="KEGG" id="vg:14181767"/>
<name>K7R9D2_9CAUD</name>
<dbReference type="EMBL" id="JX556418">
    <property type="protein sequence ID" value="AFV81268.1"/>
    <property type="molecule type" value="Genomic_DNA"/>
</dbReference>
<sequence>MAITLIVQQGRYPIRGANSFASVEDADKYHEQRGNTAWAALDAEKKKAALIQATDFMASEYKFRGRKMYGEEDPNFPQLLPFPRAEFEDSAGRSILETPQGVVRATIELAGYASKAPLYPNQENLLKPGGLVTKVSKKTGPLTTTYEYANPTVVLRATPLYKKVTGWLNDYTYTNGRILR</sequence>
<dbReference type="GeneID" id="14181767"/>
<evidence type="ECO:0000259" key="1">
    <source>
        <dbReference type="Pfam" id="PF20557"/>
    </source>
</evidence>
<organism evidence="2 3">
    <name type="scientific">Vibrio phage vB_VpaS_MAR10</name>
    <dbReference type="NCBI Taxonomy" id="1229755"/>
    <lineage>
        <taxon>Viruses</taxon>
        <taxon>Duplodnaviria</taxon>
        <taxon>Heunggongvirae</taxon>
        <taxon>Uroviricota</taxon>
        <taxon>Caudoviricetes</taxon>
        <taxon>Mardecavirus</taxon>
        <taxon>Mardecavirus MAR10</taxon>
    </lineage>
</organism>